<reference evidence="1" key="1">
    <citation type="submission" date="2019-09" db="EMBL/GenBank/DDBJ databases">
        <authorList>
            <person name="Li J."/>
        </authorList>
    </citation>
    <scope>NUCLEOTIDE SEQUENCE [LARGE SCALE GENOMIC DNA]</scope>
    <source>
        <strain evidence="1">JCM 14732</strain>
    </source>
</reference>
<accession>A0A5M4FEZ0</accession>
<proteinExistence type="predicted"/>
<dbReference type="EMBL" id="SDPQ02000002">
    <property type="protein sequence ID" value="KAA1397779.1"/>
    <property type="molecule type" value="Genomic_DNA"/>
</dbReference>
<dbReference type="RefSeq" id="WP_149689224.1">
    <property type="nucleotide sequence ID" value="NZ_SDPQ02000002.1"/>
</dbReference>
<comment type="caution">
    <text evidence="1">The sequence shown here is derived from an EMBL/GenBank/DDBJ whole genome shotgun (WGS) entry which is preliminary data.</text>
</comment>
<keyword evidence="2" id="KW-1185">Reference proteome</keyword>
<evidence type="ECO:0000313" key="1">
    <source>
        <dbReference type="EMBL" id="KAA1397779.1"/>
    </source>
</evidence>
<dbReference type="AlphaFoldDB" id="A0A5M4FEZ0"/>
<organism evidence="1 2">
    <name type="scientific">Aeromicrobium ginsengisoli</name>
    <dbReference type="NCBI Taxonomy" id="363867"/>
    <lineage>
        <taxon>Bacteria</taxon>
        <taxon>Bacillati</taxon>
        <taxon>Actinomycetota</taxon>
        <taxon>Actinomycetes</taxon>
        <taxon>Propionibacteriales</taxon>
        <taxon>Nocardioidaceae</taxon>
        <taxon>Aeromicrobium</taxon>
    </lineage>
</organism>
<name>A0A5M4FEZ0_9ACTN</name>
<gene>
    <name evidence="1" type="ORF">ESP70_010555</name>
</gene>
<dbReference type="Proteomes" id="UP000380867">
    <property type="component" value="Unassembled WGS sequence"/>
</dbReference>
<sequence>MDPQRRTDPIPLVQPFPQPGPQLQLAYRELDLAANGTDEQRAALGTIGDLPRPWVPATCTKPQLRAELWNWLDAVVVWLNHELVFDTIDVIPACWPQHPHLVHELAVLADLRRRAERSLISNDLEEWHRYALPTFLERMRHRIAEHCNDDHPTVWPSAGRFSRHLDDEGAIPRQRVFADDLIVTRSTMALDAGNLGSGPRLRVVDTDSGEILD</sequence>
<dbReference type="OrthoDB" id="4139717at2"/>
<evidence type="ECO:0000313" key="2">
    <source>
        <dbReference type="Proteomes" id="UP000380867"/>
    </source>
</evidence>
<protein>
    <submittedName>
        <fullName evidence="1">Uncharacterized protein</fullName>
    </submittedName>
</protein>